<feature type="domain" description="Phosphatidate phosphatase APP1 catalytic" evidence="2">
    <location>
        <begin position="540"/>
        <end position="687"/>
    </location>
</feature>
<evidence type="ECO:0000313" key="3">
    <source>
        <dbReference type="EMBL" id="KAG0262264.1"/>
    </source>
</evidence>
<feature type="compositionally biased region" description="Polar residues" evidence="1">
    <location>
        <begin position="749"/>
        <end position="758"/>
    </location>
</feature>
<feature type="compositionally biased region" description="Polar residues" evidence="1">
    <location>
        <begin position="361"/>
        <end position="377"/>
    </location>
</feature>
<sequence length="1259" mass="136907">MIVHTHNAPAYAPRSSPRSPSITATTLYSLQYSRQLLADPDTDSESTVTPTPALEKTLSTLPTLLPPLPLGPTQHQQQRYQYNAAMGVDSDENDGSSNSQNSGNASGSASSIENNSDGEQDNGHAIATPAATPAASAATPVPITATTPTSSDLVQHCLLFPTYATRHSHSGMARKIAGVTKDEHKVLENLESRFGMFLTSNTQGAQFSIQCVGLASTTHMELAGDFGTHDHDPNVNVLLDELSTTDGAMAVAEVIQQKELFRKSLELDRVNVLNALSHEHEDEQGHHKARKRVDQPIVPLQHATIVALKSSESGNVQRAMDDERIAQKKQQGEDSLLQAQQTAAGCQDEDDEEDTKEKNDSQAGSSDTSPRNGFSQRDSVEGEHSIAGRLSKGAALIKSAMKKVKPGVMSQSNNNSSMDSLKIPPQHNTRAGSNISDISVGESAIRPGAINRAVSGDSVLTQSMTDYEDLGQGRFPTVRISSRPGGHFDGTLRMSHAEIEAHRQSNTDKGHPKFLRLHGLHQDMADTSHGIVNLIDPEGISIISDIDDTIKDTNVTAGAKIILRNTFLKEMQEVKGMASVYKDWWAQGAAIHYVSNSPWQLIPSLLEFFHTHKFPPGSAHLRMHDSMLKTYFMTPGESKRRHIREILMDFPGRKFILVGDSGEIDMEIYTEMALEFPDQILRIFIRDITTARLREMVSKMPPTRGRSFSSLLLPKVPITAAVSGLFSHRGSQSNTCHSSTLQYNASSTHLYSPVSSSNLDHEYDGQHEGNEEDNDDDGDSTEDKEDIGRPPLTSLSKGKIEEQERVTVTPTGYSQHLQSGSLEHHDGPMTPKLESNRPMNMAPLAISSAASSLSTSPNSSPQSRPIAANIRAMTHSIFGSTFKRSPSNGFNLSAGKKSSHGWNSIRRRAESMSPAASPLSETVTAADAGLNGYPFPIVGSKASSSAVSLNKEEEQRSGSIYGDMNGHKDIFEGVEHQHVVLQYQHSQHQMDPHPQQRSQQQQPPRLMQRTHTNTLSLSFSSSTSSLSNSVESALQMTPPSGPTPAPTPPMTPRLPIRGFRVEDETKVGANYSISNSNNHGQAGSPFGFSPSSPGAVPPSPDGMSLSPSTPSHSRAKNMLEVWLERVDQCRGRLPPGVLTLFESAEELEQCEIVRKMFEEHGATVNDRGHDQQAKHQQDQDSSVENEQMKKQDEKTVQVNEIKSNWCPYPSAVSLSCSSDVNGSLYSNDSLTLSISDSVSSTLINSPGVHCCLDQKAVEA</sequence>
<feature type="compositionally biased region" description="Low complexity" evidence="1">
    <location>
        <begin position="995"/>
        <end position="1029"/>
    </location>
</feature>
<feature type="compositionally biased region" description="Basic and acidic residues" evidence="1">
    <location>
        <begin position="759"/>
        <end position="769"/>
    </location>
</feature>
<dbReference type="PANTHER" id="PTHR28208:SF3">
    <property type="entry name" value="PHOSPHATIDATE PHOSPHATASE APP1"/>
    <property type="match status" value="1"/>
</dbReference>
<organism evidence="3 4">
    <name type="scientific">Mortierella polycephala</name>
    <dbReference type="NCBI Taxonomy" id="41804"/>
    <lineage>
        <taxon>Eukaryota</taxon>
        <taxon>Fungi</taxon>
        <taxon>Fungi incertae sedis</taxon>
        <taxon>Mucoromycota</taxon>
        <taxon>Mortierellomycotina</taxon>
        <taxon>Mortierellomycetes</taxon>
        <taxon>Mortierellales</taxon>
        <taxon>Mortierellaceae</taxon>
        <taxon>Mortierella</taxon>
    </lineage>
</organism>
<comment type="caution">
    <text evidence="3">The sequence shown here is derived from an EMBL/GenBank/DDBJ whole genome shotgun (WGS) entry which is preliminary data.</text>
</comment>
<dbReference type="AlphaFoldDB" id="A0A9P6QBH2"/>
<feature type="compositionally biased region" description="Polar residues" evidence="1">
    <location>
        <begin position="1071"/>
        <end position="1081"/>
    </location>
</feature>
<feature type="region of interest" description="Disordered" evidence="1">
    <location>
        <begin position="57"/>
        <end position="126"/>
    </location>
</feature>
<dbReference type="OrthoDB" id="2117591at2759"/>
<feature type="region of interest" description="Disordered" evidence="1">
    <location>
        <begin position="984"/>
        <end position="1055"/>
    </location>
</feature>
<reference evidence="3" key="1">
    <citation type="journal article" date="2020" name="Fungal Divers.">
        <title>Resolving the Mortierellaceae phylogeny through synthesis of multi-gene phylogenetics and phylogenomics.</title>
        <authorList>
            <person name="Vandepol N."/>
            <person name="Liber J."/>
            <person name="Desiro A."/>
            <person name="Na H."/>
            <person name="Kennedy M."/>
            <person name="Barry K."/>
            <person name="Grigoriev I.V."/>
            <person name="Miller A.N."/>
            <person name="O'Donnell K."/>
            <person name="Stajich J.E."/>
            <person name="Bonito G."/>
        </authorList>
    </citation>
    <scope>NUCLEOTIDE SEQUENCE</scope>
    <source>
        <strain evidence="3">KOD948</strain>
    </source>
</reference>
<feature type="region of interest" description="Disordered" evidence="1">
    <location>
        <begin position="1"/>
        <end position="21"/>
    </location>
</feature>
<feature type="compositionally biased region" description="Basic and acidic residues" evidence="1">
    <location>
        <begin position="1165"/>
        <end position="1178"/>
    </location>
</feature>
<dbReference type="InterPro" id="IPR019236">
    <property type="entry name" value="APP1_cat"/>
</dbReference>
<name>A0A9P6QBH2_9FUNG</name>
<dbReference type="GO" id="GO:0030479">
    <property type="term" value="C:actin cortical patch"/>
    <property type="evidence" value="ECO:0007669"/>
    <property type="project" value="TreeGrafter"/>
</dbReference>
<feature type="compositionally biased region" description="Pro residues" evidence="1">
    <location>
        <begin position="1039"/>
        <end position="1052"/>
    </location>
</feature>
<evidence type="ECO:0000259" key="2">
    <source>
        <dbReference type="Pfam" id="PF09949"/>
    </source>
</evidence>
<feature type="compositionally biased region" description="Polar residues" evidence="1">
    <location>
        <begin position="806"/>
        <end position="821"/>
    </location>
</feature>
<dbReference type="GO" id="GO:0008195">
    <property type="term" value="F:phosphatidate phosphatase activity"/>
    <property type="evidence" value="ECO:0007669"/>
    <property type="project" value="InterPro"/>
</dbReference>
<feature type="region of interest" description="Disordered" evidence="1">
    <location>
        <begin position="405"/>
        <end position="434"/>
    </location>
</feature>
<keyword evidence="4" id="KW-1185">Reference proteome</keyword>
<feature type="region of interest" description="Disordered" evidence="1">
    <location>
        <begin position="749"/>
        <end position="837"/>
    </location>
</feature>
<feature type="compositionally biased region" description="Acidic residues" evidence="1">
    <location>
        <begin position="770"/>
        <end position="785"/>
    </location>
</feature>
<feature type="region of interest" description="Disordered" evidence="1">
    <location>
        <begin position="327"/>
        <end position="387"/>
    </location>
</feature>
<feature type="compositionally biased region" description="Low complexity" evidence="1">
    <location>
        <begin position="1082"/>
        <end position="1094"/>
    </location>
</feature>
<proteinExistence type="predicted"/>
<dbReference type="InterPro" id="IPR052935">
    <property type="entry name" value="Mg2+_PAP"/>
</dbReference>
<dbReference type="Proteomes" id="UP000726737">
    <property type="component" value="Unassembled WGS sequence"/>
</dbReference>
<gene>
    <name evidence="3" type="ORF">BG011_000170</name>
</gene>
<feature type="region of interest" description="Disordered" evidence="1">
    <location>
        <begin position="1165"/>
        <end position="1193"/>
    </location>
</feature>
<evidence type="ECO:0000313" key="4">
    <source>
        <dbReference type="Proteomes" id="UP000726737"/>
    </source>
</evidence>
<feature type="region of interest" description="Disordered" evidence="1">
    <location>
        <begin position="1070"/>
        <end position="1112"/>
    </location>
</feature>
<protein>
    <recommendedName>
        <fullName evidence="2">Phosphatidate phosphatase APP1 catalytic domain-containing protein</fullName>
    </recommendedName>
</protein>
<dbReference type="EMBL" id="JAAAJA010000102">
    <property type="protein sequence ID" value="KAG0262264.1"/>
    <property type="molecule type" value="Genomic_DNA"/>
</dbReference>
<dbReference type="Pfam" id="PF09949">
    <property type="entry name" value="APP1_cat"/>
    <property type="match status" value="1"/>
</dbReference>
<feature type="compositionally biased region" description="Low complexity" evidence="1">
    <location>
        <begin position="95"/>
        <end position="117"/>
    </location>
</feature>
<evidence type="ECO:0000256" key="1">
    <source>
        <dbReference type="SAM" id="MobiDB-lite"/>
    </source>
</evidence>
<dbReference type="PANTHER" id="PTHR28208">
    <property type="entry name" value="PHOSPHATIDATE PHOSPHATASE APP1"/>
    <property type="match status" value="1"/>
</dbReference>
<feature type="compositionally biased region" description="Low complexity" evidence="1">
    <location>
        <begin position="8"/>
        <end position="21"/>
    </location>
</feature>
<accession>A0A9P6QBH2</accession>